<dbReference type="GO" id="GO:0005886">
    <property type="term" value="C:plasma membrane"/>
    <property type="evidence" value="ECO:0007669"/>
    <property type="project" value="UniProtKB-SubCell"/>
</dbReference>
<feature type="region of interest" description="Disordered" evidence="7">
    <location>
        <begin position="298"/>
        <end position="320"/>
    </location>
</feature>
<dbReference type="RefSeq" id="WP_090691853.1">
    <property type="nucleotide sequence ID" value="NZ_CADERL010000032.1"/>
</dbReference>
<organism evidence="9 10">
    <name type="scientific">Paraburkholderia phenazinium</name>
    <dbReference type="NCBI Taxonomy" id="60549"/>
    <lineage>
        <taxon>Bacteria</taxon>
        <taxon>Pseudomonadati</taxon>
        <taxon>Pseudomonadota</taxon>
        <taxon>Betaproteobacteria</taxon>
        <taxon>Burkholderiales</taxon>
        <taxon>Burkholderiaceae</taxon>
        <taxon>Paraburkholderia</taxon>
    </lineage>
</organism>
<dbReference type="AlphaFoldDB" id="A0A1G8JC04"/>
<evidence type="ECO:0000256" key="7">
    <source>
        <dbReference type="SAM" id="MobiDB-lite"/>
    </source>
</evidence>
<feature type="transmembrane region" description="Helical" evidence="8">
    <location>
        <begin position="100"/>
        <end position="118"/>
    </location>
</feature>
<feature type="transmembrane region" description="Helical" evidence="8">
    <location>
        <begin position="154"/>
        <end position="176"/>
    </location>
</feature>
<keyword evidence="5 8" id="KW-1133">Transmembrane helix</keyword>
<dbReference type="Proteomes" id="UP000199706">
    <property type="component" value="Unassembled WGS sequence"/>
</dbReference>
<feature type="transmembrane region" description="Helical" evidence="8">
    <location>
        <begin position="74"/>
        <end position="94"/>
    </location>
</feature>
<name>A0A1G8JC04_9BURK</name>
<comment type="subcellular location">
    <subcellularLocation>
        <location evidence="1">Cell membrane</location>
        <topology evidence="1">Multi-pass membrane protein</topology>
    </subcellularLocation>
</comment>
<protein>
    <submittedName>
        <fullName evidence="9">Multidrug resistance protein MdtO</fullName>
    </submittedName>
</protein>
<evidence type="ECO:0000256" key="1">
    <source>
        <dbReference type="ARBA" id="ARBA00004651"/>
    </source>
</evidence>
<dbReference type="EMBL" id="FNCJ01000020">
    <property type="protein sequence ID" value="SDI28788.1"/>
    <property type="molecule type" value="Genomic_DNA"/>
</dbReference>
<feature type="transmembrane region" description="Helical" evidence="8">
    <location>
        <begin position="441"/>
        <end position="458"/>
    </location>
</feature>
<evidence type="ECO:0000256" key="5">
    <source>
        <dbReference type="ARBA" id="ARBA00022989"/>
    </source>
</evidence>
<feature type="transmembrane region" description="Helical" evidence="8">
    <location>
        <begin position="125"/>
        <end position="142"/>
    </location>
</feature>
<keyword evidence="2" id="KW-0813">Transport</keyword>
<keyword evidence="6 8" id="KW-0472">Membrane</keyword>
<keyword evidence="4 8" id="KW-0812">Transmembrane</keyword>
<feature type="transmembrane region" description="Helical" evidence="8">
    <location>
        <begin position="389"/>
        <end position="406"/>
    </location>
</feature>
<proteinExistence type="predicted"/>
<sequence>MNAADFAPQALVDAQRFLRAQLAPYPGRANVMLRCVLTSAIVIVISNTLEVPALAVSLLVVFYVTQSNVVITRLAGVMFLVGSTLAIGLSILLLKFTFEYPLIRIVAASVLFFCSVYLMRILKIGIMFFLVALVVIYVQTFVDLTDQAEVLTRAALWVWVAVNYTIALTLLVNTLLLPAEPQRQLTAEIHRQLQAVDAHLAHQTGDGPAAEPITTMAIQQGALALQKLLKFAAMRDAEYRKDEAHHLACVTTVSRLYRAAAELPASLHASAPQREWLRELRANCHALDEAVEAGLRYHTVRPPSPGASSSSSTRRDEAEDSIPAAADMERALRLLSHLDAPDAAPASKAAPDPMVVPDAFTNPVYARFSLKTLLAVLVCYVIYNALDWQGIHTIMLTCVIIALPSLGASTQRALLRVGGALIGSALALFMVVFVIPHLDSIVGLLLISLPVIALGAWVSAGGERISYAGIQIVFTFSLAFLEDFGPSSNLTEIRDRMVGILLGVGISTLIQVSLWPEGEGDALRRKLSAMLRSVAALLRAPPADGPPTQELPHARQQLQTWAVLADCEATLARVALEPSWQEGEQALLTLRAQAVLAQGREIMLAGNALHNALAVRPAIQSEPVYAAGQALQARAAADLGLYADGLAANPPAAHAPPRIALDGLEGQPDSPVLAGARSLVRQLSGLPDWSVPAPIPVILRESHEHD</sequence>
<dbReference type="Pfam" id="PF04632">
    <property type="entry name" value="FUSC"/>
    <property type="match status" value="1"/>
</dbReference>
<gene>
    <name evidence="9" type="ORF">SAMN05216466_12048</name>
</gene>
<keyword evidence="3" id="KW-1003">Cell membrane</keyword>
<dbReference type="PANTHER" id="PTHR30509:SF9">
    <property type="entry name" value="MULTIDRUG RESISTANCE PROTEIN MDTO"/>
    <property type="match status" value="1"/>
</dbReference>
<evidence type="ECO:0000313" key="10">
    <source>
        <dbReference type="Proteomes" id="UP000199706"/>
    </source>
</evidence>
<evidence type="ECO:0000256" key="3">
    <source>
        <dbReference type="ARBA" id="ARBA00022475"/>
    </source>
</evidence>
<dbReference type="InterPro" id="IPR006726">
    <property type="entry name" value="PHBA_efflux_AaeB/fusaric-R"/>
</dbReference>
<feature type="transmembrane region" description="Helical" evidence="8">
    <location>
        <begin position="413"/>
        <end position="435"/>
    </location>
</feature>
<dbReference type="GO" id="GO:0022857">
    <property type="term" value="F:transmembrane transporter activity"/>
    <property type="evidence" value="ECO:0007669"/>
    <property type="project" value="InterPro"/>
</dbReference>
<dbReference type="PANTHER" id="PTHR30509">
    <property type="entry name" value="P-HYDROXYBENZOIC ACID EFFLUX PUMP SUBUNIT-RELATED"/>
    <property type="match status" value="1"/>
</dbReference>
<evidence type="ECO:0000256" key="4">
    <source>
        <dbReference type="ARBA" id="ARBA00022692"/>
    </source>
</evidence>
<feature type="transmembrane region" description="Helical" evidence="8">
    <location>
        <begin position="364"/>
        <end position="383"/>
    </location>
</feature>
<reference evidence="9 10" key="1">
    <citation type="submission" date="2016-10" db="EMBL/GenBank/DDBJ databases">
        <authorList>
            <person name="de Groot N.N."/>
        </authorList>
    </citation>
    <scope>NUCLEOTIDE SEQUENCE [LARGE SCALE GENOMIC DNA]</scope>
    <source>
        <strain evidence="9 10">LMG 2247</strain>
    </source>
</reference>
<feature type="transmembrane region" description="Helical" evidence="8">
    <location>
        <begin position="497"/>
        <end position="516"/>
    </location>
</feature>
<evidence type="ECO:0000256" key="6">
    <source>
        <dbReference type="ARBA" id="ARBA00023136"/>
    </source>
</evidence>
<accession>A0A1G8JC04</accession>
<dbReference type="OrthoDB" id="105720at2"/>
<evidence type="ECO:0000256" key="8">
    <source>
        <dbReference type="SAM" id="Phobius"/>
    </source>
</evidence>
<evidence type="ECO:0000313" key="9">
    <source>
        <dbReference type="EMBL" id="SDI28788.1"/>
    </source>
</evidence>
<evidence type="ECO:0000256" key="2">
    <source>
        <dbReference type="ARBA" id="ARBA00022448"/>
    </source>
</evidence>
<feature type="transmembrane region" description="Helical" evidence="8">
    <location>
        <begin position="31"/>
        <end position="62"/>
    </location>
</feature>